<proteinExistence type="predicted"/>
<evidence type="ECO:0000313" key="3">
    <source>
        <dbReference type="Proteomes" id="UP001279734"/>
    </source>
</evidence>
<protein>
    <submittedName>
        <fullName evidence="2">Uncharacterized protein</fullName>
    </submittedName>
</protein>
<dbReference type="AlphaFoldDB" id="A0AAD3XS75"/>
<organism evidence="2 3">
    <name type="scientific">Nepenthes gracilis</name>
    <name type="common">Slender pitcher plant</name>
    <dbReference type="NCBI Taxonomy" id="150966"/>
    <lineage>
        <taxon>Eukaryota</taxon>
        <taxon>Viridiplantae</taxon>
        <taxon>Streptophyta</taxon>
        <taxon>Embryophyta</taxon>
        <taxon>Tracheophyta</taxon>
        <taxon>Spermatophyta</taxon>
        <taxon>Magnoliopsida</taxon>
        <taxon>eudicotyledons</taxon>
        <taxon>Gunneridae</taxon>
        <taxon>Pentapetalae</taxon>
        <taxon>Caryophyllales</taxon>
        <taxon>Nepenthaceae</taxon>
        <taxon>Nepenthes</taxon>
    </lineage>
</organism>
<dbReference type="Proteomes" id="UP001279734">
    <property type="component" value="Unassembled WGS sequence"/>
</dbReference>
<feature type="compositionally biased region" description="Low complexity" evidence="1">
    <location>
        <begin position="78"/>
        <end position="95"/>
    </location>
</feature>
<evidence type="ECO:0000256" key="1">
    <source>
        <dbReference type="SAM" id="MobiDB-lite"/>
    </source>
</evidence>
<name>A0AAD3XS75_NEPGR</name>
<gene>
    <name evidence="2" type="ORF">Nepgr_016347</name>
</gene>
<sequence length="95" mass="10509">MPQQKMQTKFIKRLHHHTQLKTKSKFNKWPLAMHHWSGAQHFKSSKQISITYYPGSNTNIEFSSSPTVAGSKESDTSAARPAGAGPTTAAANQLQ</sequence>
<comment type="caution">
    <text evidence="2">The sequence shown here is derived from an EMBL/GenBank/DDBJ whole genome shotgun (WGS) entry which is preliminary data.</text>
</comment>
<evidence type="ECO:0000313" key="2">
    <source>
        <dbReference type="EMBL" id="GMH14506.1"/>
    </source>
</evidence>
<feature type="region of interest" description="Disordered" evidence="1">
    <location>
        <begin position="62"/>
        <end position="95"/>
    </location>
</feature>
<dbReference type="EMBL" id="BSYO01000014">
    <property type="protein sequence ID" value="GMH14506.1"/>
    <property type="molecule type" value="Genomic_DNA"/>
</dbReference>
<keyword evidence="3" id="KW-1185">Reference proteome</keyword>
<accession>A0AAD3XS75</accession>
<reference evidence="2" key="1">
    <citation type="submission" date="2023-05" db="EMBL/GenBank/DDBJ databases">
        <title>Nepenthes gracilis genome sequencing.</title>
        <authorList>
            <person name="Fukushima K."/>
        </authorList>
    </citation>
    <scope>NUCLEOTIDE SEQUENCE</scope>
    <source>
        <strain evidence="2">SING2019-196</strain>
    </source>
</reference>